<dbReference type="EMBL" id="JARPUR010000006">
    <property type="protein sequence ID" value="KAK4874049.1"/>
    <property type="molecule type" value="Genomic_DNA"/>
</dbReference>
<dbReference type="Pfam" id="PF00293">
    <property type="entry name" value="NUDIX"/>
    <property type="match status" value="1"/>
</dbReference>
<comment type="similarity">
    <text evidence="1 3">Belongs to the Nudix hydrolase family.</text>
</comment>
<dbReference type="AlphaFoldDB" id="A0AAN7SDV8"/>
<dbReference type="Pfam" id="PF18290">
    <property type="entry name" value="Nudix_hydro"/>
    <property type="match status" value="1"/>
</dbReference>
<dbReference type="InterPro" id="IPR015797">
    <property type="entry name" value="NUDIX_hydrolase-like_dom_sf"/>
</dbReference>
<keyword evidence="6" id="KW-1185">Reference proteome</keyword>
<dbReference type="Gene3D" id="3.40.630.30">
    <property type="match status" value="1"/>
</dbReference>
<dbReference type="GO" id="GO:0035529">
    <property type="term" value="F:NADH pyrophosphatase activity"/>
    <property type="evidence" value="ECO:0007669"/>
    <property type="project" value="TreeGrafter"/>
</dbReference>
<dbReference type="Gene3D" id="3.90.79.10">
    <property type="entry name" value="Nucleoside Triphosphate Pyrophosphohydrolase"/>
    <property type="match status" value="1"/>
</dbReference>
<dbReference type="InterPro" id="IPR000086">
    <property type="entry name" value="NUDIX_hydrolase_dom"/>
</dbReference>
<evidence type="ECO:0000256" key="1">
    <source>
        <dbReference type="ARBA" id="ARBA00005582"/>
    </source>
</evidence>
<keyword evidence="2 3" id="KW-0378">Hydrolase</keyword>
<dbReference type="GO" id="GO:0047631">
    <property type="term" value="F:ADP-ribose diphosphatase activity"/>
    <property type="evidence" value="ECO:0007669"/>
    <property type="project" value="TreeGrafter"/>
</dbReference>
<dbReference type="PANTHER" id="PTHR13994:SF13">
    <property type="entry name" value="FI03680P"/>
    <property type="match status" value="1"/>
</dbReference>
<sequence>MATEQIIDSDKAVEHQEEQIDVTNLIKMLSIQMANQGTQIQAQKLENNLTKKIEKSEEVIVLIEMNFILINLINKRLIQCKLSNRRISSNTISKGIGTMTLFKGFPDRFNGVTVHSVMENCDLLDFPSVLQESLKAWKEEKKRGIWFKVGIQHSEWIPILVKNGFIFHNARNDFVMLRKWLSDEVDITPSFAHTLIGVGAVVVNNDEVLVVKEKYGFVENWKLPGGYVEPGENLVDAAIREVYEETNITTEFSSILNIRHAHGGAWECSDIYFVVCLKPLTLDIVKCDREIKESKWMKLEEYLQSPLVHELNKFFLQTFLDYKSQSVTIDCKHSIHPLLRKPYTVYFASTKNKI</sequence>
<dbReference type="PRINTS" id="PR00502">
    <property type="entry name" value="NUDIXFAMILY"/>
</dbReference>
<evidence type="ECO:0000259" key="4">
    <source>
        <dbReference type="PROSITE" id="PS51462"/>
    </source>
</evidence>
<dbReference type="GO" id="GO:0051287">
    <property type="term" value="F:NAD binding"/>
    <property type="evidence" value="ECO:0007669"/>
    <property type="project" value="TreeGrafter"/>
</dbReference>
<feature type="domain" description="Nudix hydrolase" evidence="4">
    <location>
        <begin position="193"/>
        <end position="320"/>
    </location>
</feature>
<dbReference type="InterPro" id="IPR003293">
    <property type="entry name" value="Nudix_hydrolase6-like"/>
</dbReference>
<dbReference type="InterPro" id="IPR040618">
    <property type="entry name" value="Pre-Nudix"/>
</dbReference>
<dbReference type="PRINTS" id="PR01356">
    <property type="entry name" value="GFGPROTEIN"/>
</dbReference>
<evidence type="ECO:0000313" key="6">
    <source>
        <dbReference type="Proteomes" id="UP001353858"/>
    </source>
</evidence>
<organism evidence="5 6">
    <name type="scientific">Aquatica leii</name>
    <dbReference type="NCBI Taxonomy" id="1421715"/>
    <lineage>
        <taxon>Eukaryota</taxon>
        <taxon>Metazoa</taxon>
        <taxon>Ecdysozoa</taxon>
        <taxon>Arthropoda</taxon>
        <taxon>Hexapoda</taxon>
        <taxon>Insecta</taxon>
        <taxon>Pterygota</taxon>
        <taxon>Neoptera</taxon>
        <taxon>Endopterygota</taxon>
        <taxon>Coleoptera</taxon>
        <taxon>Polyphaga</taxon>
        <taxon>Elateriformia</taxon>
        <taxon>Elateroidea</taxon>
        <taxon>Lampyridae</taxon>
        <taxon>Luciolinae</taxon>
        <taxon>Aquatica</taxon>
    </lineage>
</organism>
<dbReference type="SUPFAM" id="SSF55811">
    <property type="entry name" value="Nudix"/>
    <property type="match status" value="1"/>
</dbReference>
<dbReference type="FunFam" id="3.90.79.10:FF:000015">
    <property type="entry name" value="Nudix hydrolase 8"/>
    <property type="match status" value="1"/>
</dbReference>
<dbReference type="PROSITE" id="PS51462">
    <property type="entry name" value="NUDIX"/>
    <property type="match status" value="1"/>
</dbReference>
<evidence type="ECO:0000256" key="2">
    <source>
        <dbReference type="ARBA" id="ARBA00022801"/>
    </source>
</evidence>
<accession>A0AAN7SDV8</accession>
<comment type="caution">
    <text evidence="5">The sequence shown here is derived from an EMBL/GenBank/DDBJ whole genome shotgun (WGS) entry which is preliminary data.</text>
</comment>
<dbReference type="InterPro" id="IPR020476">
    <property type="entry name" value="Nudix_hydrolase"/>
</dbReference>
<dbReference type="CDD" id="cd04670">
    <property type="entry name" value="NUDIX_ASFGF2_Nudt6"/>
    <property type="match status" value="1"/>
</dbReference>
<dbReference type="InterPro" id="IPR020084">
    <property type="entry name" value="NUDIX_hydrolase_CS"/>
</dbReference>
<evidence type="ECO:0000313" key="5">
    <source>
        <dbReference type="EMBL" id="KAK4874049.1"/>
    </source>
</evidence>
<protein>
    <recommendedName>
        <fullName evidence="4">Nudix hydrolase domain-containing protein</fullName>
    </recommendedName>
</protein>
<dbReference type="PROSITE" id="PS00893">
    <property type="entry name" value="NUDIX_BOX"/>
    <property type="match status" value="1"/>
</dbReference>
<reference evidence="6" key="1">
    <citation type="submission" date="2023-01" db="EMBL/GenBank/DDBJ databases">
        <title>Key to firefly adult light organ development and bioluminescence: homeobox transcription factors regulate luciferase expression and transportation to peroxisome.</title>
        <authorList>
            <person name="Fu X."/>
        </authorList>
    </citation>
    <scope>NUCLEOTIDE SEQUENCE [LARGE SCALE GENOMIC DNA]</scope>
</reference>
<proteinExistence type="inferred from homology"/>
<name>A0AAN7SDV8_9COLE</name>
<dbReference type="Proteomes" id="UP001353858">
    <property type="component" value="Unassembled WGS sequence"/>
</dbReference>
<evidence type="ECO:0000256" key="3">
    <source>
        <dbReference type="RuleBase" id="RU003476"/>
    </source>
</evidence>
<gene>
    <name evidence="5" type="ORF">RN001_013409</name>
</gene>
<dbReference type="PANTHER" id="PTHR13994">
    <property type="entry name" value="NUDIX HYDROLASE RELATED"/>
    <property type="match status" value="1"/>
</dbReference>